<reference evidence="1 2" key="1">
    <citation type="submission" date="2016-12" db="EMBL/GenBank/DDBJ databases">
        <authorList>
            <person name="Song W.-J."/>
            <person name="Kurnit D.M."/>
        </authorList>
    </citation>
    <scope>NUCLEOTIDE SEQUENCE [LARGE SCALE GENOMIC DNA]</scope>
    <source>
        <strain evidence="1 2">STM7296</strain>
    </source>
</reference>
<dbReference type="STRING" id="1247936.BN2475_130081"/>
<dbReference type="EMBL" id="CYGX02000013">
    <property type="protein sequence ID" value="SIT38064.1"/>
    <property type="molecule type" value="Genomic_DNA"/>
</dbReference>
<keyword evidence="2" id="KW-1185">Reference proteome</keyword>
<gene>
    <name evidence="1" type="ORF">BN2475_130081</name>
</gene>
<dbReference type="AlphaFoldDB" id="A0A1N7RSI5"/>
<evidence type="ECO:0000313" key="2">
    <source>
        <dbReference type="Proteomes" id="UP000187012"/>
    </source>
</evidence>
<dbReference type="RefSeq" id="WP_143325740.1">
    <property type="nucleotide sequence ID" value="NZ_CYGX02000013.1"/>
</dbReference>
<evidence type="ECO:0000313" key="1">
    <source>
        <dbReference type="EMBL" id="SIT38064.1"/>
    </source>
</evidence>
<protein>
    <submittedName>
        <fullName evidence="1">Uncharacterized protein</fullName>
    </submittedName>
</protein>
<proteinExistence type="predicted"/>
<name>A0A1N7RSI5_9BURK</name>
<organism evidence="1 2">
    <name type="scientific">Paraburkholderia ribeironis</name>
    <dbReference type="NCBI Taxonomy" id="1247936"/>
    <lineage>
        <taxon>Bacteria</taxon>
        <taxon>Pseudomonadati</taxon>
        <taxon>Pseudomonadota</taxon>
        <taxon>Betaproteobacteria</taxon>
        <taxon>Burkholderiales</taxon>
        <taxon>Burkholderiaceae</taxon>
        <taxon>Paraburkholderia</taxon>
    </lineage>
</organism>
<accession>A0A1N7RSI5</accession>
<sequence>MSSRFRARGEAVLCSDDPFRMRLEAPGVAYRVLVASFQECAPTWMKAKDGILDRSIDREPGGRVIVEVEGAQGEWRHVRRAPPRAA</sequence>
<dbReference type="Proteomes" id="UP000187012">
    <property type="component" value="Unassembled WGS sequence"/>
</dbReference>